<dbReference type="Proteomes" id="UP000263012">
    <property type="component" value="Chromosome"/>
</dbReference>
<evidence type="ECO:0000256" key="1">
    <source>
        <dbReference type="SAM" id="MobiDB-lite"/>
    </source>
</evidence>
<dbReference type="InterPro" id="IPR055940">
    <property type="entry name" value="DUF7518"/>
</dbReference>
<evidence type="ECO:0008006" key="4">
    <source>
        <dbReference type="Google" id="ProtNLM"/>
    </source>
</evidence>
<proteinExistence type="predicted"/>
<feature type="region of interest" description="Disordered" evidence="1">
    <location>
        <begin position="27"/>
        <end position="122"/>
    </location>
</feature>
<reference evidence="3" key="1">
    <citation type="submission" date="2017-11" db="EMBL/GenBank/DDBJ databases">
        <title>Phenotypic and genomic properties of facultatively anaerobic sulfur-reducing natronoarchaea from hypersaline soda lakes.</title>
        <authorList>
            <person name="Sorokin D.Y."/>
            <person name="Kublanov I.V."/>
            <person name="Roman P."/>
            <person name="Sinninghe Damste J.S."/>
            <person name="Golyshin P.N."/>
            <person name="Rojo D."/>
            <person name="Ciordia S."/>
            <person name="Mena M.D.C."/>
            <person name="Ferrer M."/>
            <person name="Messina E."/>
            <person name="Smedile F."/>
            <person name="La Spada G."/>
            <person name="La Cono V."/>
            <person name="Yakimov M.M."/>
        </authorList>
    </citation>
    <scope>NUCLEOTIDE SEQUENCE [LARGE SCALE GENOMIC DNA]</scope>
    <source>
        <strain evidence="3">AArc-Sl</strain>
    </source>
</reference>
<dbReference type="KEGG" id="hdf:AArcSl_1512"/>
<sequence>MEDLERQVQELQAAVNGLTEELVETKARLQDLEAAEHGEPEPPEEPSEVPAERTTKSDVHADVVEANPEAKRAEESSADAAADGDAATGEDTADESVEADKSEEPDESSGDGESEESDIIVA</sequence>
<name>A0A343TJ69_9EURY</name>
<evidence type="ECO:0000313" key="3">
    <source>
        <dbReference type="Proteomes" id="UP000263012"/>
    </source>
</evidence>
<dbReference type="Pfam" id="PF24362">
    <property type="entry name" value="DUF7518"/>
    <property type="match status" value="1"/>
</dbReference>
<evidence type="ECO:0000313" key="2">
    <source>
        <dbReference type="EMBL" id="AUX09141.1"/>
    </source>
</evidence>
<organism evidence="2 3">
    <name type="scientific">Halalkaliarchaeum desulfuricum</name>
    <dbReference type="NCBI Taxonomy" id="2055893"/>
    <lineage>
        <taxon>Archaea</taxon>
        <taxon>Methanobacteriati</taxon>
        <taxon>Methanobacteriota</taxon>
        <taxon>Stenosarchaea group</taxon>
        <taxon>Halobacteria</taxon>
        <taxon>Halobacteriales</taxon>
        <taxon>Haloferacaceae</taxon>
        <taxon>Halalkaliarchaeum</taxon>
    </lineage>
</organism>
<feature type="compositionally biased region" description="Basic and acidic residues" evidence="1">
    <location>
        <begin position="27"/>
        <end position="40"/>
    </location>
</feature>
<dbReference type="EMBL" id="CP025066">
    <property type="protein sequence ID" value="AUX09141.1"/>
    <property type="molecule type" value="Genomic_DNA"/>
</dbReference>
<accession>A0A343TJ69</accession>
<feature type="compositionally biased region" description="Low complexity" evidence="1">
    <location>
        <begin position="78"/>
        <end position="90"/>
    </location>
</feature>
<feature type="compositionally biased region" description="Basic and acidic residues" evidence="1">
    <location>
        <begin position="50"/>
        <end position="75"/>
    </location>
</feature>
<dbReference type="AlphaFoldDB" id="A0A343TJ69"/>
<feature type="compositionally biased region" description="Acidic residues" evidence="1">
    <location>
        <begin position="91"/>
        <end position="122"/>
    </location>
</feature>
<gene>
    <name evidence="2" type="ORF">AArcSl_1512</name>
</gene>
<protein>
    <recommendedName>
        <fullName evidence="4">Chromosome segregation protein SMC</fullName>
    </recommendedName>
</protein>
<keyword evidence="3" id="KW-1185">Reference proteome</keyword>